<keyword evidence="1" id="KW-0805">Transcription regulation</keyword>
<reference evidence="6" key="1">
    <citation type="journal article" date="2019" name="Int. J. Syst. Evol. Microbiol.">
        <title>The Global Catalogue of Microorganisms (GCM) 10K type strain sequencing project: providing services to taxonomists for standard genome sequencing and annotation.</title>
        <authorList>
            <consortium name="The Broad Institute Genomics Platform"/>
            <consortium name="The Broad Institute Genome Sequencing Center for Infectious Disease"/>
            <person name="Wu L."/>
            <person name="Ma J."/>
        </authorList>
    </citation>
    <scope>NUCLEOTIDE SEQUENCE [LARGE SCALE GENOMIC DNA]</scope>
    <source>
        <strain evidence="6">KCTC 42247</strain>
    </source>
</reference>
<proteinExistence type="predicted"/>
<evidence type="ECO:0000256" key="3">
    <source>
        <dbReference type="ARBA" id="ARBA00023163"/>
    </source>
</evidence>
<dbReference type="InterPro" id="IPR010982">
    <property type="entry name" value="Lambda_DNA-bd_dom_sf"/>
</dbReference>
<dbReference type="InterPro" id="IPR050807">
    <property type="entry name" value="TransReg_Diox_bact_type"/>
</dbReference>
<dbReference type="Pfam" id="PF01381">
    <property type="entry name" value="HTH_3"/>
    <property type="match status" value="1"/>
</dbReference>
<evidence type="ECO:0000313" key="6">
    <source>
        <dbReference type="Proteomes" id="UP001597418"/>
    </source>
</evidence>
<keyword evidence="3" id="KW-0804">Transcription</keyword>
<keyword evidence="6" id="KW-1185">Reference proteome</keyword>
<dbReference type="Proteomes" id="UP001597418">
    <property type="component" value="Unassembled WGS sequence"/>
</dbReference>
<dbReference type="CDD" id="cd00093">
    <property type="entry name" value="HTH_XRE"/>
    <property type="match status" value="1"/>
</dbReference>
<keyword evidence="2" id="KW-0238">DNA-binding</keyword>
<dbReference type="PROSITE" id="PS50943">
    <property type="entry name" value="HTH_CROC1"/>
    <property type="match status" value="1"/>
</dbReference>
<dbReference type="EMBL" id="JBHUMB010000005">
    <property type="protein sequence ID" value="MFD2742402.1"/>
    <property type="molecule type" value="Genomic_DNA"/>
</dbReference>
<comment type="caution">
    <text evidence="5">The sequence shown here is derived from an EMBL/GenBank/DDBJ whole genome shotgun (WGS) entry which is preliminary data.</text>
</comment>
<accession>A0ABW5UAA3</accession>
<dbReference type="Gene3D" id="1.10.260.40">
    <property type="entry name" value="lambda repressor-like DNA-binding domains"/>
    <property type="match status" value="1"/>
</dbReference>
<dbReference type="RefSeq" id="WP_066754085.1">
    <property type="nucleotide sequence ID" value="NZ_JBHUMB010000005.1"/>
</dbReference>
<dbReference type="PANTHER" id="PTHR46797">
    <property type="entry name" value="HTH-TYPE TRANSCRIPTIONAL REGULATOR"/>
    <property type="match status" value="1"/>
</dbReference>
<dbReference type="SMART" id="SM00530">
    <property type="entry name" value="HTH_XRE"/>
    <property type="match status" value="1"/>
</dbReference>
<name>A0ABW5UAA3_9SPHI</name>
<evidence type="ECO:0000256" key="2">
    <source>
        <dbReference type="ARBA" id="ARBA00023125"/>
    </source>
</evidence>
<gene>
    <name evidence="5" type="ORF">ACFSQ6_03250</name>
</gene>
<sequence>MAAKQYRDQQYLEQLGERIKDIRESNGWTQERLAEICNIDIRQLGRIERAETNSTISILKMIADKLRLPLHELLKF</sequence>
<evidence type="ECO:0000256" key="1">
    <source>
        <dbReference type="ARBA" id="ARBA00023015"/>
    </source>
</evidence>
<evidence type="ECO:0000313" key="5">
    <source>
        <dbReference type="EMBL" id="MFD2742402.1"/>
    </source>
</evidence>
<feature type="domain" description="HTH cro/C1-type" evidence="4">
    <location>
        <begin position="19"/>
        <end position="73"/>
    </location>
</feature>
<dbReference type="SUPFAM" id="SSF47413">
    <property type="entry name" value="lambda repressor-like DNA-binding domains"/>
    <property type="match status" value="1"/>
</dbReference>
<dbReference type="InterPro" id="IPR001387">
    <property type="entry name" value="Cro/C1-type_HTH"/>
</dbReference>
<organism evidence="5 6">
    <name type="scientific">Sphingobacterium populi</name>
    <dbReference type="NCBI Taxonomy" id="1812824"/>
    <lineage>
        <taxon>Bacteria</taxon>
        <taxon>Pseudomonadati</taxon>
        <taxon>Bacteroidota</taxon>
        <taxon>Sphingobacteriia</taxon>
        <taxon>Sphingobacteriales</taxon>
        <taxon>Sphingobacteriaceae</taxon>
        <taxon>Sphingobacterium</taxon>
    </lineage>
</organism>
<evidence type="ECO:0000259" key="4">
    <source>
        <dbReference type="PROSITE" id="PS50943"/>
    </source>
</evidence>
<dbReference type="PANTHER" id="PTHR46797:SF23">
    <property type="entry name" value="HTH-TYPE TRANSCRIPTIONAL REGULATOR SUTR"/>
    <property type="match status" value="1"/>
</dbReference>
<protein>
    <submittedName>
        <fullName evidence="5">Helix-turn-helix domain-containing protein</fullName>
    </submittedName>
</protein>